<proteinExistence type="predicted"/>
<evidence type="ECO:0000313" key="2">
    <source>
        <dbReference type="EMBL" id="TGG95267.1"/>
    </source>
</evidence>
<keyword evidence="3" id="KW-1185">Reference proteome</keyword>
<reference evidence="2 3" key="1">
    <citation type="submission" date="2019-04" db="EMBL/GenBank/DDBJ databases">
        <title>Natronospirillum operosus gen. nov., sp. nov., a haloalkaliphilic satellite isolated from decaying biomass of laboratory culture of cyanobacterium Geitlerinema sp. and proposal of Natronospirillaceae fam. nov. and Saccharospirillaceae fam. nov.</title>
        <authorList>
            <person name="Kevbrin V."/>
            <person name="Boltyanskaya Y."/>
            <person name="Koziaeva V."/>
            <person name="Grouzdev D.S."/>
            <person name="Park M."/>
            <person name="Cho J."/>
        </authorList>
    </citation>
    <scope>NUCLEOTIDE SEQUENCE [LARGE SCALE GENOMIC DNA]</scope>
    <source>
        <strain evidence="2 3">G-116</strain>
    </source>
</reference>
<gene>
    <name evidence="2" type="ORF">E4656_02275</name>
</gene>
<dbReference type="InterPro" id="IPR029044">
    <property type="entry name" value="Nucleotide-diphossugar_trans"/>
</dbReference>
<dbReference type="AlphaFoldDB" id="A0A4Z0WH40"/>
<dbReference type="RefSeq" id="WP_135480798.1">
    <property type="nucleotide sequence ID" value="NZ_SRMF01000001.1"/>
</dbReference>
<comment type="caution">
    <text evidence="2">The sequence shown here is derived from an EMBL/GenBank/DDBJ whole genome shotgun (WGS) entry which is preliminary data.</text>
</comment>
<protein>
    <submittedName>
        <fullName evidence="2">Glycosyltransferase</fullName>
    </submittedName>
</protein>
<feature type="domain" description="Glycosyltransferase 2-like" evidence="1">
    <location>
        <begin position="49"/>
        <end position="168"/>
    </location>
</feature>
<dbReference type="SUPFAM" id="SSF53448">
    <property type="entry name" value="Nucleotide-diphospho-sugar transferases"/>
    <property type="match status" value="1"/>
</dbReference>
<evidence type="ECO:0000313" key="3">
    <source>
        <dbReference type="Proteomes" id="UP000297475"/>
    </source>
</evidence>
<name>A0A4Z0WH40_9GAMM</name>
<organism evidence="2 3">
    <name type="scientific">Natronospirillum operosum</name>
    <dbReference type="NCBI Taxonomy" id="2759953"/>
    <lineage>
        <taxon>Bacteria</taxon>
        <taxon>Pseudomonadati</taxon>
        <taxon>Pseudomonadota</taxon>
        <taxon>Gammaproteobacteria</taxon>
        <taxon>Oceanospirillales</taxon>
        <taxon>Natronospirillaceae</taxon>
        <taxon>Natronospirillum</taxon>
    </lineage>
</organism>
<keyword evidence="2" id="KW-0808">Transferase</keyword>
<evidence type="ECO:0000259" key="1">
    <source>
        <dbReference type="Pfam" id="PF00535"/>
    </source>
</evidence>
<accession>A0A4Z0WH40</accession>
<dbReference type="Proteomes" id="UP000297475">
    <property type="component" value="Unassembled WGS sequence"/>
</dbReference>
<dbReference type="InterPro" id="IPR001173">
    <property type="entry name" value="Glyco_trans_2-like"/>
</dbReference>
<dbReference type="Pfam" id="PF00535">
    <property type="entry name" value="Glycos_transf_2"/>
    <property type="match status" value="1"/>
</dbReference>
<dbReference type="GO" id="GO:0016740">
    <property type="term" value="F:transferase activity"/>
    <property type="evidence" value="ECO:0007669"/>
    <property type="project" value="UniProtKB-KW"/>
</dbReference>
<dbReference type="Gene3D" id="3.90.550.10">
    <property type="entry name" value="Spore Coat Polysaccharide Biosynthesis Protein SpsA, Chain A"/>
    <property type="match status" value="1"/>
</dbReference>
<sequence>MKLKEYPPSLRMMWRLKRLPDELIQRRPDVETDLPVTVSLTSIPSRLNVVHLTIRSLLNQSRLPRKIVMWLHESLAEQLPPVLSRLQSKRFEIRYSDQNCSHRKLVHPLEQFPEETVITVDDDVMYHPDCLSVLYEDHLSHPRDVIAHECRVITYEQGELAPYKSWPWEQPGQSHEGTLPIGFGGTLYPAGCLHPDTTRSDLYLDLAPRSDDMWFKVMALQMGTQARRCSAPCPRPLPIPFSQKVSLQKTNVRKQGNVEQWQRLASHFDL</sequence>
<dbReference type="OrthoDB" id="5465469at2"/>
<dbReference type="EMBL" id="SRMF01000001">
    <property type="protein sequence ID" value="TGG95267.1"/>
    <property type="molecule type" value="Genomic_DNA"/>
</dbReference>